<organism evidence="1 2">
    <name type="scientific">Aurantiacibacter arachoides</name>
    <dbReference type="NCBI Taxonomy" id="1850444"/>
    <lineage>
        <taxon>Bacteria</taxon>
        <taxon>Pseudomonadati</taxon>
        <taxon>Pseudomonadota</taxon>
        <taxon>Alphaproteobacteria</taxon>
        <taxon>Sphingomonadales</taxon>
        <taxon>Erythrobacteraceae</taxon>
        <taxon>Aurantiacibacter</taxon>
    </lineage>
</organism>
<gene>
    <name evidence="1" type="ORF">GRI62_05840</name>
</gene>
<reference evidence="1 2" key="1">
    <citation type="submission" date="2019-12" db="EMBL/GenBank/DDBJ databases">
        <title>Genomic-based taxomic classification of the family Erythrobacteraceae.</title>
        <authorList>
            <person name="Xu L."/>
        </authorList>
    </citation>
    <scope>NUCLEOTIDE SEQUENCE [LARGE SCALE GENOMIC DNA]</scope>
    <source>
        <strain evidence="1 2">RC4-10-4</strain>
    </source>
</reference>
<accession>A0A845A2E5</accession>
<dbReference type="InterPro" id="IPR002060">
    <property type="entry name" value="Squ/phyt_synthse"/>
</dbReference>
<protein>
    <recommendedName>
        <fullName evidence="3">Phytoene synthase</fullName>
    </recommendedName>
</protein>
<dbReference type="Pfam" id="PF00494">
    <property type="entry name" value="SQS_PSY"/>
    <property type="match status" value="1"/>
</dbReference>
<dbReference type="OrthoDB" id="9814909at2"/>
<comment type="caution">
    <text evidence="1">The sequence shown here is derived from an EMBL/GenBank/DDBJ whole genome shotgun (WGS) entry which is preliminary data.</text>
</comment>
<evidence type="ECO:0008006" key="3">
    <source>
        <dbReference type="Google" id="ProtNLM"/>
    </source>
</evidence>
<name>A0A845A2E5_9SPHN</name>
<proteinExistence type="predicted"/>
<dbReference type="EMBL" id="WTYH01000001">
    <property type="protein sequence ID" value="MXO93127.1"/>
    <property type="molecule type" value="Genomic_DNA"/>
</dbReference>
<dbReference type="RefSeq" id="WP_131452431.1">
    <property type="nucleotide sequence ID" value="NZ_BMJK01000001.1"/>
</dbReference>
<sequence length="218" mass="23150">MNAQLLSTLPLAQRLALSYAPACARDATLALLALDTRLAGIVRGHGEPVIAQLKLAWWRDRLAQDPAVWPAGEPLLALMRTCGVEPVRLAGMVDGWELLLSEELGRPELEEFAEGRALGWSGLAEAFHVGAPYAAVSTIATAWALADLALHLGGGEVAASAREIALALPRGDERLPRELRTLVVLHGLARRALLRGSREPLDGPAAMLAAARLGFAGR</sequence>
<dbReference type="Proteomes" id="UP000460626">
    <property type="component" value="Unassembled WGS sequence"/>
</dbReference>
<dbReference type="AlphaFoldDB" id="A0A845A2E5"/>
<evidence type="ECO:0000313" key="2">
    <source>
        <dbReference type="Proteomes" id="UP000460626"/>
    </source>
</evidence>
<evidence type="ECO:0000313" key="1">
    <source>
        <dbReference type="EMBL" id="MXO93127.1"/>
    </source>
</evidence>
<keyword evidence="2" id="KW-1185">Reference proteome</keyword>